<protein>
    <recommendedName>
        <fullName evidence="4">DUF4345 domain-containing protein</fullName>
    </recommendedName>
</protein>
<accession>A0A5N6BRP3</accession>
<dbReference type="AlphaFoldDB" id="A0A5N6BRP3"/>
<evidence type="ECO:0000256" key="1">
    <source>
        <dbReference type="SAM" id="Phobius"/>
    </source>
</evidence>
<evidence type="ECO:0000313" key="3">
    <source>
        <dbReference type="Proteomes" id="UP000313066"/>
    </source>
</evidence>
<keyword evidence="1" id="KW-1133">Transmembrane helix</keyword>
<dbReference type="Proteomes" id="UP000313066">
    <property type="component" value="Unassembled WGS sequence"/>
</dbReference>
<organism evidence="2 3">
    <name type="scientific">Microbispora catharanthi</name>
    <dbReference type="NCBI Taxonomy" id="1712871"/>
    <lineage>
        <taxon>Bacteria</taxon>
        <taxon>Bacillati</taxon>
        <taxon>Actinomycetota</taxon>
        <taxon>Actinomycetes</taxon>
        <taxon>Streptosporangiales</taxon>
        <taxon>Streptosporangiaceae</taxon>
        <taxon>Microbispora</taxon>
    </lineage>
</organism>
<evidence type="ECO:0000313" key="2">
    <source>
        <dbReference type="EMBL" id="KAB8183125.1"/>
    </source>
</evidence>
<sequence>MSARVRLRRRIGLWYLALTEAVVGLWQLLAPRSFYDDFPLPGHPWVSMLPEYNEHLLRDLGGLNLGMGVMLAVAAVRLEPVLRRTVVIGYLLYALPHLVFHLGHLHGFTALDAAGQAVTLALGVVVGLAVL</sequence>
<reference evidence="2 3" key="1">
    <citation type="submission" date="2019-10" db="EMBL/GenBank/DDBJ databases">
        <title>Nonomuraea sp. nov., isolated from Phyllanthus amarus.</title>
        <authorList>
            <person name="Klykleung N."/>
            <person name="Tanasupawat S."/>
        </authorList>
    </citation>
    <scope>NUCLEOTIDE SEQUENCE [LARGE SCALE GENOMIC DNA]</scope>
    <source>
        <strain evidence="2 3">CR1-09</strain>
    </source>
</reference>
<keyword evidence="1" id="KW-0472">Membrane</keyword>
<feature type="transmembrane region" description="Helical" evidence="1">
    <location>
        <begin position="55"/>
        <end position="76"/>
    </location>
</feature>
<dbReference type="RefSeq" id="WP_139576335.1">
    <property type="nucleotide sequence ID" value="NZ_VDMA02000011.1"/>
</dbReference>
<feature type="transmembrane region" description="Helical" evidence="1">
    <location>
        <begin position="88"/>
        <end position="107"/>
    </location>
</feature>
<evidence type="ECO:0008006" key="4">
    <source>
        <dbReference type="Google" id="ProtNLM"/>
    </source>
</evidence>
<comment type="caution">
    <text evidence="2">The sequence shown here is derived from an EMBL/GenBank/DDBJ whole genome shotgun (WGS) entry which is preliminary data.</text>
</comment>
<proteinExistence type="predicted"/>
<dbReference type="EMBL" id="VDMA02000011">
    <property type="protein sequence ID" value="KAB8183125.1"/>
    <property type="molecule type" value="Genomic_DNA"/>
</dbReference>
<keyword evidence="1" id="KW-0812">Transmembrane</keyword>
<keyword evidence="3" id="KW-1185">Reference proteome</keyword>
<feature type="transmembrane region" description="Helical" evidence="1">
    <location>
        <begin position="113"/>
        <end position="130"/>
    </location>
</feature>
<name>A0A5N6BRP3_9ACTN</name>
<gene>
    <name evidence="2" type="ORF">FH610_021605</name>
</gene>
<feature type="transmembrane region" description="Helical" evidence="1">
    <location>
        <begin position="12"/>
        <end position="35"/>
    </location>
</feature>